<protein>
    <submittedName>
        <fullName evidence="1">Uncharacterized protein</fullName>
    </submittedName>
</protein>
<dbReference type="Proteomes" id="UP000215256">
    <property type="component" value="Chromosome 2"/>
</dbReference>
<evidence type="ECO:0000313" key="2">
    <source>
        <dbReference type="Proteomes" id="UP000215256"/>
    </source>
</evidence>
<name>A0A248UDL7_9HYPH</name>
<dbReference type="EMBL" id="CP022603">
    <property type="protein sequence ID" value="ASV84825.1"/>
    <property type="molecule type" value="Genomic_DNA"/>
</dbReference>
<gene>
    <name evidence="1" type="ORF">CES85_5629</name>
</gene>
<organism evidence="1 2">
    <name type="scientific">Ochrobactrum quorumnocens</name>
    <dbReference type="NCBI Taxonomy" id="271865"/>
    <lineage>
        <taxon>Bacteria</taxon>
        <taxon>Pseudomonadati</taxon>
        <taxon>Pseudomonadota</taxon>
        <taxon>Alphaproteobacteria</taxon>
        <taxon>Hyphomicrobiales</taxon>
        <taxon>Brucellaceae</taxon>
        <taxon>Brucella/Ochrobactrum group</taxon>
        <taxon>Ochrobactrum</taxon>
    </lineage>
</organism>
<reference evidence="1 2" key="1">
    <citation type="submission" date="2017-07" db="EMBL/GenBank/DDBJ databases">
        <title>Phylogenetic study on the rhizospheric bacterium Ochrobactrum sp. A44.</title>
        <authorList>
            <person name="Krzyzanowska D.M."/>
            <person name="Ossowicki A."/>
            <person name="Rajewska M."/>
            <person name="Maciag T."/>
            <person name="Kaczynski Z."/>
            <person name="Czerwicka M."/>
            <person name="Jafra S."/>
        </authorList>
    </citation>
    <scope>NUCLEOTIDE SEQUENCE [LARGE SCALE GENOMIC DNA]</scope>
    <source>
        <strain evidence="1 2">A44</strain>
    </source>
</reference>
<sequence>MHDDTHYPCEPVAALFAPVFARRYASQDYAIARYINRFKVIHRRLLLCNQRGFRAIVVL</sequence>
<dbReference type="KEGG" id="och:CES85_5629"/>
<dbReference type="AlphaFoldDB" id="A0A248UDL7"/>
<evidence type="ECO:0000313" key="1">
    <source>
        <dbReference type="EMBL" id="ASV84825.1"/>
    </source>
</evidence>
<accession>A0A248UDL7</accession>
<proteinExistence type="predicted"/>